<keyword evidence="2" id="KW-1185">Reference proteome</keyword>
<evidence type="ECO:0000313" key="2">
    <source>
        <dbReference type="Proteomes" id="UP000035083"/>
    </source>
</evidence>
<dbReference type="AlphaFoldDB" id="L7LLV7"/>
<sequence length="142" mass="15592">MSSVTGLDGVKNLDDLKALDGPDYGSAPGDSADGKTYMPGDWVKAGRSWFTRISKSKRVPDWQHIALHAWGNSGKNGHCPLGDGELQEILGKPTMKNKKAQEQIKIAIEEEWLGHGSTVRCLILPFDMVYGRSTSTKRCPLH</sequence>
<dbReference type="EMBL" id="BANU01000029">
    <property type="protein sequence ID" value="GAC62120.1"/>
    <property type="molecule type" value="Genomic_DNA"/>
</dbReference>
<dbReference type="Proteomes" id="UP000035083">
    <property type="component" value="Unassembled WGS sequence"/>
</dbReference>
<comment type="caution">
    <text evidence="1">The sequence shown here is derived from an EMBL/GenBank/DDBJ whole genome shotgun (WGS) entry which is preliminary data.</text>
</comment>
<proteinExistence type="predicted"/>
<gene>
    <name evidence="1" type="ORF">GSI01S_29_00080</name>
</gene>
<protein>
    <submittedName>
        <fullName evidence="1">Uncharacterized protein</fullName>
    </submittedName>
</protein>
<name>L7LLV7_9ACTN</name>
<dbReference type="eggNOG" id="ENOG5031WC4">
    <property type="taxonomic scope" value="Bacteria"/>
</dbReference>
<reference evidence="1 2" key="1">
    <citation type="submission" date="2012-12" db="EMBL/GenBank/DDBJ databases">
        <title>Whole genome shotgun sequence of Gordonia sihwensis NBRC 108236.</title>
        <authorList>
            <person name="Yoshida I."/>
            <person name="Hosoyama A."/>
            <person name="Tsuchikane K."/>
            <person name="Ando Y."/>
            <person name="Baba S."/>
            <person name="Ohji S."/>
            <person name="Hamada M."/>
            <person name="Tamura T."/>
            <person name="Yamazoe A."/>
            <person name="Yamazaki S."/>
            <person name="Fujita N."/>
        </authorList>
    </citation>
    <scope>NUCLEOTIDE SEQUENCE [LARGE SCALE GENOMIC DNA]</scope>
    <source>
        <strain evidence="1 2">NBRC 108236</strain>
    </source>
</reference>
<accession>L7LLV7</accession>
<organism evidence="1 2">
    <name type="scientific">Gordonia sihwensis NBRC 108236</name>
    <dbReference type="NCBI Taxonomy" id="1223544"/>
    <lineage>
        <taxon>Bacteria</taxon>
        <taxon>Bacillati</taxon>
        <taxon>Actinomycetota</taxon>
        <taxon>Actinomycetes</taxon>
        <taxon>Mycobacteriales</taxon>
        <taxon>Gordoniaceae</taxon>
        <taxon>Gordonia</taxon>
    </lineage>
</organism>
<evidence type="ECO:0000313" key="1">
    <source>
        <dbReference type="EMBL" id="GAC62120.1"/>
    </source>
</evidence>
<dbReference type="RefSeq" id="WP_006897522.1">
    <property type="nucleotide sequence ID" value="NZ_BANU01000029.1"/>
</dbReference>